<protein>
    <recommendedName>
        <fullName evidence="3">F-box domain-containing protein</fullName>
    </recommendedName>
</protein>
<proteinExistence type="predicted"/>
<accession>A0A0D0CB03</accession>
<dbReference type="AlphaFoldDB" id="A0A0D0CB03"/>
<reference evidence="1 2" key="1">
    <citation type="submission" date="2014-04" db="EMBL/GenBank/DDBJ databases">
        <title>Evolutionary Origins and Diversification of the Mycorrhizal Mutualists.</title>
        <authorList>
            <consortium name="DOE Joint Genome Institute"/>
            <consortium name="Mycorrhizal Genomics Consortium"/>
            <person name="Kohler A."/>
            <person name="Kuo A."/>
            <person name="Nagy L.G."/>
            <person name="Floudas D."/>
            <person name="Copeland A."/>
            <person name="Barry K.W."/>
            <person name="Cichocki N."/>
            <person name="Veneault-Fourrey C."/>
            <person name="LaButti K."/>
            <person name="Lindquist E.A."/>
            <person name="Lipzen A."/>
            <person name="Lundell T."/>
            <person name="Morin E."/>
            <person name="Murat C."/>
            <person name="Riley R."/>
            <person name="Ohm R."/>
            <person name="Sun H."/>
            <person name="Tunlid A."/>
            <person name="Henrissat B."/>
            <person name="Grigoriev I.V."/>
            <person name="Hibbett D.S."/>
            <person name="Martin F."/>
        </authorList>
    </citation>
    <scope>NUCLEOTIDE SEQUENCE [LARGE SCALE GENOMIC DNA]</scope>
    <source>
        <strain evidence="1 2">FD-317 M1</strain>
    </source>
</reference>
<name>A0A0D0CB03_9AGAR</name>
<sequence length="432" mass="47669">MVTADNLHLNVLELIFYYLSGNDLVSVSLASCSFLSGIMFQLNHAKRFPQVMSPFKAIVEHPALAVHTRHIAIPTFKSQHHPRFLSECTQALSLCTNLQSFRCTVSALSPFLVPLQGKERLQELQVHGNLTTAQSKKLAQIPNLTSLCLDFGSRNLIDVLPRWTPNFAKTLSSLCLYSASELNETVLDKVLEQLPGLLALHIVGCGQVNHVAVMRLVSHTPLLETLSFSTSDSSYPLRNPAPPLQHLRHLGLDARYSVMSSPAPQVLMSILNHIQSSAPSLFKMTAEKDFIEHLVKLHGSTLQTMAFNCGLSLDSIMTISKTCTSLERLELPIPLKELMPFASSIGKASNLRLLIDTSSHSGHGHGPNVSLTQENARYLMRGAPHLRKIVSGRRVWKNASIGSIDLSLEQLPSYSSATYWFMPQDVTDFGVS</sequence>
<dbReference type="SUPFAM" id="SSF52047">
    <property type="entry name" value="RNI-like"/>
    <property type="match status" value="1"/>
</dbReference>
<evidence type="ECO:0008006" key="3">
    <source>
        <dbReference type="Google" id="ProtNLM"/>
    </source>
</evidence>
<dbReference type="HOGENOM" id="CLU_046749_0_0_1"/>
<dbReference type="Proteomes" id="UP000053593">
    <property type="component" value="Unassembled WGS sequence"/>
</dbReference>
<dbReference type="OrthoDB" id="3005567at2759"/>
<dbReference type="Gene3D" id="3.80.10.10">
    <property type="entry name" value="Ribonuclease Inhibitor"/>
    <property type="match status" value="1"/>
</dbReference>
<organism evidence="1 2">
    <name type="scientific">Collybiopsis luxurians FD-317 M1</name>
    <dbReference type="NCBI Taxonomy" id="944289"/>
    <lineage>
        <taxon>Eukaryota</taxon>
        <taxon>Fungi</taxon>
        <taxon>Dikarya</taxon>
        <taxon>Basidiomycota</taxon>
        <taxon>Agaricomycotina</taxon>
        <taxon>Agaricomycetes</taxon>
        <taxon>Agaricomycetidae</taxon>
        <taxon>Agaricales</taxon>
        <taxon>Marasmiineae</taxon>
        <taxon>Omphalotaceae</taxon>
        <taxon>Collybiopsis</taxon>
        <taxon>Collybiopsis luxurians</taxon>
    </lineage>
</organism>
<evidence type="ECO:0000313" key="1">
    <source>
        <dbReference type="EMBL" id="KIK51993.1"/>
    </source>
</evidence>
<dbReference type="InterPro" id="IPR032675">
    <property type="entry name" value="LRR_dom_sf"/>
</dbReference>
<keyword evidence="2" id="KW-1185">Reference proteome</keyword>
<dbReference type="EMBL" id="KN834850">
    <property type="protein sequence ID" value="KIK51993.1"/>
    <property type="molecule type" value="Genomic_DNA"/>
</dbReference>
<gene>
    <name evidence="1" type="ORF">GYMLUDRAFT_50207</name>
</gene>
<evidence type="ECO:0000313" key="2">
    <source>
        <dbReference type="Proteomes" id="UP000053593"/>
    </source>
</evidence>